<dbReference type="OrthoDB" id="37730at2759"/>
<keyword evidence="3" id="KW-1185">Reference proteome</keyword>
<sequence>MTSDSSLTNHLATLATTPISYAAATQHPFLTSAGNGSLPGSRLALWLSQDRIYAAHAYPRFIGLLIAQIPFSSSDALDSVREKQNQKILKVLVFALDNIVQEAAFFKETSQKWDLDIERWPERKATRDYTAEMARVSGSRSLADGLIFLWAMERVYLDAWKYVKSLMSQNDTCAVSSFVTNWTSPEFEKFVDELAELVDELGIQPGSDGWKRGEDIWTRIIELEEAFWPNEGEESD</sequence>
<dbReference type="Proteomes" id="UP000076532">
    <property type="component" value="Unassembled WGS sequence"/>
</dbReference>
<evidence type="ECO:0000259" key="1">
    <source>
        <dbReference type="Pfam" id="PF03070"/>
    </source>
</evidence>
<name>A0A166WG70_9AGAM</name>
<feature type="domain" description="Thiaminase-2/PQQC" evidence="1">
    <location>
        <begin position="23"/>
        <end position="229"/>
    </location>
</feature>
<dbReference type="SUPFAM" id="SSF48613">
    <property type="entry name" value="Heme oxygenase-like"/>
    <property type="match status" value="1"/>
</dbReference>
<organism evidence="2 3">
    <name type="scientific">Athelia psychrophila</name>
    <dbReference type="NCBI Taxonomy" id="1759441"/>
    <lineage>
        <taxon>Eukaryota</taxon>
        <taxon>Fungi</taxon>
        <taxon>Dikarya</taxon>
        <taxon>Basidiomycota</taxon>
        <taxon>Agaricomycotina</taxon>
        <taxon>Agaricomycetes</taxon>
        <taxon>Agaricomycetidae</taxon>
        <taxon>Atheliales</taxon>
        <taxon>Atheliaceae</taxon>
        <taxon>Athelia</taxon>
    </lineage>
</organism>
<dbReference type="STRING" id="436010.A0A166WG70"/>
<dbReference type="PANTHER" id="PTHR41813">
    <property type="entry name" value="REGULATOR PAB1642, PUTATIVE (AFU_ORTHOLOGUE AFUA_3G11955)-RELATED"/>
    <property type="match status" value="1"/>
</dbReference>
<dbReference type="InterPro" id="IPR004305">
    <property type="entry name" value="Thiaminase-2/PQQC"/>
</dbReference>
<dbReference type="PANTHER" id="PTHR41813:SF2">
    <property type="entry name" value="REGULATOR PAB1642, PUTATIVE (AFU_ORTHOLOGUE AFUA_3G11955)-RELATED"/>
    <property type="match status" value="1"/>
</dbReference>
<feature type="non-terminal residue" evidence="2">
    <location>
        <position position="1"/>
    </location>
</feature>
<protein>
    <submittedName>
        <fullName evidence="2">Heme oxygenase-like protein</fullName>
    </submittedName>
</protein>
<dbReference type="InterPro" id="IPR016084">
    <property type="entry name" value="Haem_Oase-like_multi-hlx"/>
</dbReference>
<gene>
    <name evidence="2" type="ORF">FIBSPDRAFT_846874</name>
</gene>
<reference evidence="2 3" key="1">
    <citation type="journal article" date="2016" name="Mol. Biol. Evol.">
        <title>Comparative Genomics of Early-Diverging Mushroom-Forming Fungi Provides Insights into the Origins of Lignocellulose Decay Capabilities.</title>
        <authorList>
            <person name="Nagy L.G."/>
            <person name="Riley R."/>
            <person name="Tritt A."/>
            <person name="Adam C."/>
            <person name="Daum C."/>
            <person name="Floudas D."/>
            <person name="Sun H."/>
            <person name="Yadav J.S."/>
            <person name="Pangilinan J."/>
            <person name="Larsson K.H."/>
            <person name="Matsuura K."/>
            <person name="Barry K."/>
            <person name="Labutti K."/>
            <person name="Kuo R."/>
            <person name="Ohm R.A."/>
            <person name="Bhattacharya S.S."/>
            <person name="Shirouzu T."/>
            <person name="Yoshinaga Y."/>
            <person name="Martin F.M."/>
            <person name="Grigoriev I.V."/>
            <person name="Hibbett D.S."/>
        </authorList>
    </citation>
    <scope>NUCLEOTIDE SEQUENCE [LARGE SCALE GENOMIC DNA]</scope>
    <source>
        <strain evidence="2 3">CBS 109695</strain>
    </source>
</reference>
<proteinExistence type="predicted"/>
<dbReference type="AlphaFoldDB" id="A0A166WG70"/>
<dbReference type="Pfam" id="PF03070">
    <property type="entry name" value="TENA_THI-4"/>
    <property type="match status" value="1"/>
</dbReference>
<dbReference type="EMBL" id="KV417481">
    <property type="protein sequence ID" value="KZP33725.1"/>
    <property type="molecule type" value="Genomic_DNA"/>
</dbReference>
<evidence type="ECO:0000313" key="3">
    <source>
        <dbReference type="Proteomes" id="UP000076532"/>
    </source>
</evidence>
<dbReference type="InterPro" id="IPR053261">
    <property type="entry name" value="Polyketide-peptide_reg"/>
</dbReference>
<dbReference type="GO" id="GO:0006772">
    <property type="term" value="P:thiamine metabolic process"/>
    <property type="evidence" value="ECO:0007669"/>
    <property type="project" value="UniProtKB-ARBA"/>
</dbReference>
<evidence type="ECO:0000313" key="2">
    <source>
        <dbReference type="EMBL" id="KZP33725.1"/>
    </source>
</evidence>
<dbReference type="CDD" id="cd19357">
    <property type="entry name" value="TenA_E_At3g16990-like"/>
    <property type="match status" value="1"/>
</dbReference>
<accession>A0A166WG70</accession>
<dbReference type="Gene3D" id="1.20.910.10">
    <property type="entry name" value="Heme oxygenase-like"/>
    <property type="match status" value="1"/>
</dbReference>